<gene>
    <name evidence="2" type="ORF">FLX08_00985</name>
</gene>
<evidence type="ECO:0000313" key="3">
    <source>
        <dbReference type="Proteomes" id="UP000316541"/>
    </source>
</evidence>
<dbReference type="AlphaFoldDB" id="A0A544Z5H0"/>
<accession>A0A544Z5H0</accession>
<protein>
    <submittedName>
        <fullName evidence="2">Uncharacterized protein</fullName>
    </submittedName>
</protein>
<comment type="caution">
    <text evidence="2">The sequence shown here is derived from an EMBL/GenBank/DDBJ whole genome shotgun (WGS) entry which is preliminary data.</text>
</comment>
<evidence type="ECO:0000256" key="1">
    <source>
        <dbReference type="SAM" id="MobiDB-lite"/>
    </source>
</evidence>
<feature type="compositionally biased region" description="Pro residues" evidence="1">
    <location>
        <begin position="34"/>
        <end position="47"/>
    </location>
</feature>
<dbReference type="Proteomes" id="UP000316541">
    <property type="component" value="Unassembled WGS sequence"/>
</dbReference>
<name>A0A544Z5H0_9ACTN</name>
<proteinExistence type="predicted"/>
<dbReference type="RefSeq" id="WP_142616130.1">
    <property type="nucleotide sequence ID" value="NZ_VIRM01000001.1"/>
</dbReference>
<feature type="region of interest" description="Disordered" evidence="1">
    <location>
        <begin position="28"/>
        <end position="54"/>
    </location>
</feature>
<dbReference type="EMBL" id="VIRM01000001">
    <property type="protein sequence ID" value="TQS24300.1"/>
    <property type="molecule type" value="Genomic_DNA"/>
</dbReference>
<reference evidence="2 3" key="1">
    <citation type="submission" date="2019-07" db="EMBL/GenBank/DDBJ databases">
        <title>Microbispora hainanensis DSM 45428.</title>
        <authorList>
            <person name="Thawai C."/>
        </authorList>
    </citation>
    <scope>NUCLEOTIDE SEQUENCE [LARGE SCALE GENOMIC DNA]</scope>
    <source>
        <strain evidence="2 3">DSM 45428</strain>
    </source>
</reference>
<sequence>MRIYERRPEHHEALIRWATVHQMTRRLTRELAGQPPPGRWADPPPLPDLSRPDRRGKVLELLAGQVAGPRYG</sequence>
<organism evidence="2 3">
    <name type="scientific">Microbispora hainanensis</name>
    <dbReference type="NCBI Taxonomy" id="568844"/>
    <lineage>
        <taxon>Bacteria</taxon>
        <taxon>Bacillati</taxon>
        <taxon>Actinomycetota</taxon>
        <taxon>Actinomycetes</taxon>
        <taxon>Streptosporangiales</taxon>
        <taxon>Streptosporangiaceae</taxon>
        <taxon>Microbispora</taxon>
    </lineage>
</organism>
<evidence type="ECO:0000313" key="2">
    <source>
        <dbReference type="EMBL" id="TQS24300.1"/>
    </source>
</evidence>